<sequence>MAARSTIAKVANKSSYKLFLVQSSLQLQHGIWDSYPPQKIAAEGTGPWETESDGFMTGDEGQCAYQFIDEGGESISKITITWDDPFVGSNQYSISSDSASVKVSYSGGGGNNATVTYTIVNNG</sequence>
<keyword evidence="2" id="KW-1185">Reference proteome</keyword>
<accession>A0ABU9Q1U0</accession>
<comment type="caution">
    <text evidence="1">The sequence shown here is derived from an EMBL/GenBank/DDBJ whole genome shotgun (WGS) entry which is preliminary data.</text>
</comment>
<protein>
    <submittedName>
        <fullName evidence="1">Crystal protein ET79</fullName>
    </submittedName>
</protein>
<name>A0ABU9Q1U0_9BURK</name>
<evidence type="ECO:0000313" key="1">
    <source>
        <dbReference type="EMBL" id="MEM4990244.1"/>
    </source>
</evidence>
<organism evidence="1 2">
    <name type="scientific">Collimonas rhizosphaerae</name>
    <dbReference type="NCBI Taxonomy" id="3126357"/>
    <lineage>
        <taxon>Bacteria</taxon>
        <taxon>Pseudomonadati</taxon>
        <taxon>Pseudomonadota</taxon>
        <taxon>Betaproteobacteria</taxon>
        <taxon>Burkholderiales</taxon>
        <taxon>Oxalobacteraceae</taxon>
        <taxon>Collimonas</taxon>
    </lineage>
</organism>
<dbReference type="RefSeq" id="WP_342831339.1">
    <property type="nucleotide sequence ID" value="NZ_JBANDC010000021.1"/>
</dbReference>
<dbReference type="Gene3D" id="2.60.270.50">
    <property type="match status" value="1"/>
</dbReference>
<proteinExistence type="predicted"/>
<reference evidence="1 2" key="1">
    <citation type="submission" date="2024-02" db="EMBL/GenBank/DDBJ databases">
        <title>Draft genome sequence of Collimonas sp. strain H4R21, an effective mineral-weathering bacterial strain isolated from the beech rhizosphere.</title>
        <authorList>
            <person name="Morin E."/>
            <person name="Uroz S."/>
            <person name="Leveau J.H.J."/>
            <person name="Kumar R."/>
            <person name="Rey M.W."/>
            <person name="Pham J."/>
        </authorList>
    </citation>
    <scope>NUCLEOTIDE SEQUENCE [LARGE SCALE GENOMIC DNA]</scope>
    <source>
        <strain evidence="1 2">H4R21</strain>
    </source>
</reference>
<dbReference type="EMBL" id="JBANDC010000021">
    <property type="protein sequence ID" value="MEM4990244.1"/>
    <property type="molecule type" value="Genomic_DNA"/>
</dbReference>
<gene>
    <name evidence="1" type="ORF">V8G57_22835</name>
</gene>
<dbReference type="Proteomes" id="UP001495910">
    <property type="component" value="Unassembled WGS sequence"/>
</dbReference>
<evidence type="ECO:0000313" key="2">
    <source>
        <dbReference type="Proteomes" id="UP001495910"/>
    </source>
</evidence>